<dbReference type="SUPFAM" id="SSF81901">
    <property type="entry name" value="HCP-like"/>
    <property type="match status" value="1"/>
</dbReference>
<proteinExistence type="predicted"/>
<dbReference type="PANTHER" id="PTHR43628">
    <property type="entry name" value="ACTIVATOR OF C KINASE PROTEIN 1-RELATED"/>
    <property type="match status" value="1"/>
</dbReference>
<evidence type="ECO:0000313" key="1">
    <source>
        <dbReference type="EMBL" id="CAG8498774.1"/>
    </source>
</evidence>
<dbReference type="OrthoDB" id="2384430at2759"/>
<dbReference type="InterPro" id="IPR052945">
    <property type="entry name" value="Mitotic_Regulator"/>
</dbReference>
<dbReference type="InterPro" id="IPR006597">
    <property type="entry name" value="Sel1-like"/>
</dbReference>
<dbReference type="SMART" id="SM00671">
    <property type="entry name" value="SEL1"/>
    <property type="match status" value="2"/>
</dbReference>
<keyword evidence="2" id="KW-1185">Reference proteome</keyword>
<dbReference type="AlphaFoldDB" id="A0A9N8ZKD7"/>
<accession>A0A9N8ZKD7</accession>
<protein>
    <submittedName>
        <fullName evidence="1">7175_t:CDS:1</fullName>
    </submittedName>
</protein>
<dbReference type="InterPro" id="IPR011990">
    <property type="entry name" value="TPR-like_helical_dom_sf"/>
</dbReference>
<comment type="caution">
    <text evidence="1">The sequence shown here is derived from an EMBL/GenBank/DDBJ whole genome shotgun (WGS) entry which is preliminary data.</text>
</comment>
<dbReference type="Proteomes" id="UP000789831">
    <property type="component" value="Unassembled WGS sequence"/>
</dbReference>
<reference evidence="1" key="1">
    <citation type="submission" date="2021-06" db="EMBL/GenBank/DDBJ databases">
        <authorList>
            <person name="Kallberg Y."/>
            <person name="Tangrot J."/>
            <person name="Rosling A."/>
        </authorList>
    </citation>
    <scope>NUCLEOTIDE SEQUENCE</scope>
    <source>
        <strain evidence="1">MT106</strain>
    </source>
</reference>
<dbReference type="Pfam" id="PF08238">
    <property type="entry name" value="Sel1"/>
    <property type="match status" value="2"/>
</dbReference>
<dbReference type="PANTHER" id="PTHR43628:SF1">
    <property type="entry name" value="CHITIN SYNTHASE REGULATORY FACTOR 2-RELATED"/>
    <property type="match status" value="1"/>
</dbReference>
<organism evidence="1 2">
    <name type="scientific">Ambispora gerdemannii</name>
    <dbReference type="NCBI Taxonomy" id="144530"/>
    <lineage>
        <taxon>Eukaryota</taxon>
        <taxon>Fungi</taxon>
        <taxon>Fungi incertae sedis</taxon>
        <taxon>Mucoromycota</taxon>
        <taxon>Glomeromycotina</taxon>
        <taxon>Glomeromycetes</taxon>
        <taxon>Archaeosporales</taxon>
        <taxon>Ambisporaceae</taxon>
        <taxon>Ambispora</taxon>
    </lineage>
</organism>
<evidence type="ECO:0000313" key="2">
    <source>
        <dbReference type="Proteomes" id="UP000789831"/>
    </source>
</evidence>
<name>A0A9N8ZKD7_9GLOM</name>
<dbReference type="EMBL" id="CAJVPL010000450">
    <property type="protein sequence ID" value="CAG8498774.1"/>
    <property type="molecule type" value="Genomic_DNA"/>
</dbReference>
<dbReference type="Gene3D" id="1.25.40.10">
    <property type="entry name" value="Tetratricopeptide repeat domain"/>
    <property type="match status" value="1"/>
</dbReference>
<sequence>MVCFFWICGSKSYNDVDNDKQKQQKITRVSSLDIKSKPIIILETPEETANREFQFCLFHARQNSRRSFQKLGWHYLSGNGTRKDERLAFFWFLKSAQDGNKYSQYSVVWCYRNGIGTTKDIHEVFKWYRKIRVKWNIRMDPMDIFFG</sequence>
<gene>
    <name evidence="1" type="ORF">AGERDE_LOCUS4137</name>
</gene>